<sequence length="59" mass="6750">MPIAFPSVLAAIEANLKFEIHSNKKKQRGFLFVSVWDWNNMIALEILMLGLEEGRVGLY</sequence>
<reference evidence="1 2" key="1">
    <citation type="journal article" date="2018" name="Nat. Genet.">
        <title>The Rosa genome provides new insights in the design of modern roses.</title>
        <authorList>
            <person name="Bendahmane M."/>
        </authorList>
    </citation>
    <scope>NUCLEOTIDE SEQUENCE [LARGE SCALE GENOMIC DNA]</scope>
    <source>
        <strain evidence="2">cv. Old Blush</strain>
    </source>
</reference>
<gene>
    <name evidence="1" type="ORF">RchiOBHm_Chr2g0085431</name>
</gene>
<evidence type="ECO:0000313" key="1">
    <source>
        <dbReference type="EMBL" id="PRQ46098.1"/>
    </source>
</evidence>
<dbReference type="Gramene" id="PRQ46098">
    <property type="protein sequence ID" value="PRQ46098"/>
    <property type="gene ID" value="RchiOBHm_Chr2g0085431"/>
</dbReference>
<evidence type="ECO:0000313" key="2">
    <source>
        <dbReference type="Proteomes" id="UP000238479"/>
    </source>
</evidence>
<accession>A0A2P6RI41</accession>
<dbReference type="AlphaFoldDB" id="A0A2P6RI41"/>
<dbReference type="Proteomes" id="UP000238479">
    <property type="component" value="Chromosome 2"/>
</dbReference>
<keyword evidence="2" id="KW-1185">Reference proteome</keyword>
<protein>
    <submittedName>
        <fullName evidence="1">Uncharacterized protein</fullName>
    </submittedName>
</protein>
<name>A0A2P6RI41_ROSCH</name>
<proteinExistence type="predicted"/>
<dbReference type="EMBL" id="PDCK01000040">
    <property type="protein sequence ID" value="PRQ46098.1"/>
    <property type="molecule type" value="Genomic_DNA"/>
</dbReference>
<organism evidence="1 2">
    <name type="scientific">Rosa chinensis</name>
    <name type="common">China rose</name>
    <dbReference type="NCBI Taxonomy" id="74649"/>
    <lineage>
        <taxon>Eukaryota</taxon>
        <taxon>Viridiplantae</taxon>
        <taxon>Streptophyta</taxon>
        <taxon>Embryophyta</taxon>
        <taxon>Tracheophyta</taxon>
        <taxon>Spermatophyta</taxon>
        <taxon>Magnoliopsida</taxon>
        <taxon>eudicotyledons</taxon>
        <taxon>Gunneridae</taxon>
        <taxon>Pentapetalae</taxon>
        <taxon>rosids</taxon>
        <taxon>fabids</taxon>
        <taxon>Rosales</taxon>
        <taxon>Rosaceae</taxon>
        <taxon>Rosoideae</taxon>
        <taxon>Rosoideae incertae sedis</taxon>
        <taxon>Rosa</taxon>
    </lineage>
</organism>
<comment type="caution">
    <text evidence="1">The sequence shown here is derived from an EMBL/GenBank/DDBJ whole genome shotgun (WGS) entry which is preliminary data.</text>
</comment>